<evidence type="ECO:0000313" key="4">
    <source>
        <dbReference type="Proteomes" id="UP000796880"/>
    </source>
</evidence>
<evidence type="ECO:0000259" key="2">
    <source>
        <dbReference type="Pfam" id="PF13968"/>
    </source>
</evidence>
<feature type="transmembrane region" description="Helical" evidence="1">
    <location>
        <begin position="110"/>
        <end position="130"/>
    </location>
</feature>
<proteinExistence type="predicted"/>
<organism evidence="3 4">
    <name type="scientific">Rhamnella rubrinervis</name>
    <dbReference type="NCBI Taxonomy" id="2594499"/>
    <lineage>
        <taxon>Eukaryota</taxon>
        <taxon>Viridiplantae</taxon>
        <taxon>Streptophyta</taxon>
        <taxon>Embryophyta</taxon>
        <taxon>Tracheophyta</taxon>
        <taxon>Spermatophyta</taxon>
        <taxon>Magnoliopsida</taxon>
        <taxon>eudicotyledons</taxon>
        <taxon>Gunneridae</taxon>
        <taxon>Pentapetalae</taxon>
        <taxon>rosids</taxon>
        <taxon>fabids</taxon>
        <taxon>Rosales</taxon>
        <taxon>Rhamnaceae</taxon>
        <taxon>rhamnoid group</taxon>
        <taxon>Rhamneae</taxon>
        <taxon>Rhamnella</taxon>
    </lineage>
</organism>
<feature type="domain" description="DUF4220" evidence="2">
    <location>
        <begin position="80"/>
        <end position="189"/>
    </location>
</feature>
<dbReference type="Proteomes" id="UP000796880">
    <property type="component" value="Unassembled WGS sequence"/>
</dbReference>
<keyword evidence="1" id="KW-1133">Transmembrane helix</keyword>
<accession>A0A8K0HHX0</accession>
<comment type="caution">
    <text evidence="3">The sequence shown here is derived from an EMBL/GenBank/DDBJ whole genome shotgun (WGS) entry which is preliminary data.</text>
</comment>
<dbReference type="AlphaFoldDB" id="A0A8K0HHX0"/>
<dbReference type="Pfam" id="PF13968">
    <property type="entry name" value="DUF4220"/>
    <property type="match status" value="1"/>
</dbReference>
<dbReference type="PANTHER" id="PTHR31325">
    <property type="entry name" value="OS01G0798800 PROTEIN-RELATED"/>
    <property type="match status" value="1"/>
</dbReference>
<feature type="transmembrane region" description="Helical" evidence="1">
    <location>
        <begin position="150"/>
        <end position="178"/>
    </location>
</feature>
<name>A0A8K0HHX0_9ROSA</name>
<evidence type="ECO:0000313" key="3">
    <source>
        <dbReference type="EMBL" id="KAF3452040.1"/>
    </source>
</evidence>
<sequence length="400" mass="46719">MGVGIQIPLVIYMFFTYFSPPSTRPGDPLPFVAIPVFITGNIKCVDRSWSLWSPRVNLNFNKDLSPSFTTPGSPSISCYGNFRMVELEMGLLYDVLYTKIPIIQSTWGRILLIISFFCSISALVAFSVIINRPPYSMLNRFDLDVSLTYLLLVGSVILEIYCFFFFVHIFSTWTLLWLSRDKDNTLFISFYDFISLLMSIPSRILGRESTMFMAQHSATAKRFGCMKLFLLFHDKLGRYLFTTLAKADGNLKESIFTYLNDQRMYYGFCSFLYDTRDEILEKRGYEAIRPRYGEFSWSINVEFDHSILPWHIATEKVYRFEKNRRNEISEECKRSKLISDYMFYLLLTRPTMMAQGISDLRTRDTCNEMVQVLERPEKKGMSLEKDLKEMFENGGTRQDD</sequence>
<feature type="transmembrane region" description="Helical" evidence="1">
    <location>
        <begin position="185"/>
        <end position="205"/>
    </location>
</feature>
<dbReference type="InterPro" id="IPR025315">
    <property type="entry name" value="DUF4220"/>
</dbReference>
<gene>
    <name evidence="3" type="ORF">FNV43_RR08136</name>
</gene>
<protein>
    <recommendedName>
        <fullName evidence="2">DUF4220 domain-containing protein</fullName>
    </recommendedName>
</protein>
<keyword evidence="1" id="KW-0472">Membrane</keyword>
<dbReference type="EMBL" id="VOIH02000003">
    <property type="protein sequence ID" value="KAF3452040.1"/>
    <property type="molecule type" value="Genomic_DNA"/>
</dbReference>
<keyword evidence="1" id="KW-0812">Transmembrane</keyword>
<dbReference type="OrthoDB" id="992749at2759"/>
<reference evidence="3" key="1">
    <citation type="submission" date="2020-03" db="EMBL/GenBank/DDBJ databases">
        <title>A high-quality chromosome-level genome assembly of a woody plant with both climbing and erect habits, Rhamnella rubrinervis.</title>
        <authorList>
            <person name="Lu Z."/>
            <person name="Yang Y."/>
            <person name="Zhu X."/>
            <person name="Sun Y."/>
        </authorList>
    </citation>
    <scope>NUCLEOTIDE SEQUENCE</scope>
    <source>
        <strain evidence="3">BYM</strain>
        <tissue evidence="3">Leaf</tissue>
    </source>
</reference>
<evidence type="ECO:0000256" key="1">
    <source>
        <dbReference type="SAM" id="Phobius"/>
    </source>
</evidence>
<keyword evidence="4" id="KW-1185">Reference proteome</keyword>